<dbReference type="Gene3D" id="3.30.200.20">
    <property type="entry name" value="Phosphorylase Kinase, domain 1"/>
    <property type="match status" value="1"/>
</dbReference>
<gene>
    <name evidence="3" type="ORF">EDD57_14811</name>
</gene>
<dbReference type="RefSeq" id="WP_131849763.1">
    <property type="nucleotide sequence ID" value="NZ_SLXV01000048.1"/>
</dbReference>
<protein>
    <submittedName>
        <fullName evidence="3">Spore coat protein YsxE</fullName>
    </submittedName>
</protein>
<dbReference type="Pfam" id="PF01636">
    <property type="entry name" value="APH"/>
    <property type="match status" value="1"/>
</dbReference>
<dbReference type="Proteomes" id="UP000294746">
    <property type="component" value="Unassembled WGS sequence"/>
</dbReference>
<dbReference type="EMBL" id="SLXV01000048">
    <property type="protein sequence ID" value="TCP63647.1"/>
    <property type="molecule type" value="Genomic_DNA"/>
</dbReference>
<keyword evidence="4" id="KW-1185">Reference proteome</keyword>
<keyword evidence="3" id="KW-0946">Virion</keyword>
<dbReference type="InterPro" id="IPR047175">
    <property type="entry name" value="CotS-like"/>
</dbReference>
<dbReference type="PANTHER" id="PTHR39179:SF3">
    <property type="entry name" value="COTS-RELATED PROTEIN"/>
    <property type="match status" value="1"/>
</dbReference>
<evidence type="ECO:0000313" key="4">
    <source>
        <dbReference type="Proteomes" id="UP000294746"/>
    </source>
</evidence>
<feature type="region of interest" description="Disordered" evidence="1">
    <location>
        <begin position="337"/>
        <end position="411"/>
    </location>
</feature>
<dbReference type="InterPro" id="IPR002575">
    <property type="entry name" value="Aminoglycoside_PTrfase"/>
</dbReference>
<organism evidence="3 4">
    <name type="scientific">Baia soyae</name>
    <dbReference type="NCBI Taxonomy" id="1544746"/>
    <lineage>
        <taxon>Bacteria</taxon>
        <taxon>Bacillati</taxon>
        <taxon>Bacillota</taxon>
        <taxon>Bacilli</taxon>
        <taxon>Bacillales</taxon>
        <taxon>Thermoactinomycetaceae</taxon>
        <taxon>Baia</taxon>
    </lineage>
</organism>
<accession>A0A4R2RMX5</accession>
<feature type="compositionally biased region" description="Basic and acidic residues" evidence="1">
    <location>
        <begin position="375"/>
        <end position="389"/>
    </location>
</feature>
<feature type="domain" description="Aminoglycoside phosphotransferase" evidence="2">
    <location>
        <begin position="35"/>
        <end position="262"/>
    </location>
</feature>
<dbReference type="InterPro" id="IPR011009">
    <property type="entry name" value="Kinase-like_dom_sf"/>
</dbReference>
<comment type="caution">
    <text evidence="3">The sequence shown here is derived from an EMBL/GenBank/DDBJ whole genome shotgun (WGS) entry which is preliminary data.</text>
</comment>
<dbReference type="SUPFAM" id="SSF56112">
    <property type="entry name" value="Protein kinase-like (PK-like)"/>
    <property type="match status" value="1"/>
</dbReference>
<dbReference type="Gene3D" id="3.90.1200.10">
    <property type="match status" value="1"/>
</dbReference>
<reference evidence="3 4" key="1">
    <citation type="submission" date="2019-03" db="EMBL/GenBank/DDBJ databases">
        <title>Genomic Encyclopedia of Type Strains, Phase IV (KMG-IV): sequencing the most valuable type-strain genomes for metagenomic binning, comparative biology and taxonomic classification.</title>
        <authorList>
            <person name="Goeker M."/>
        </authorList>
    </citation>
    <scope>NUCLEOTIDE SEQUENCE [LARGE SCALE GENOMIC DNA]</scope>
    <source>
        <strain evidence="3 4">DSM 46831</strain>
    </source>
</reference>
<feature type="compositionally biased region" description="Low complexity" evidence="1">
    <location>
        <begin position="353"/>
        <end position="373"/>
    </location>
</feature>
<sequence length="411" mass="47925">MNQEKNHRDERSVMKQVCKQFHFKPQHMQKGPRNVWQVFDGERWFALKSTSQSADTLALIHDITDQIHDSGYPNLLSCKKTEQNETFVEHEGKCWYLTPWVQPQESQEFDYNPEALVRSLAIFHKQAEPLVSEHVDRTKQVEQEQIDRWKGYQAKLSEYQEVVQNRDYKSPFDKVYVGQIDLVDRLFTFAIKGLERFVEAESGVPPRYTLCHGHLHPSNVVRDDEQFYWIDFDDAEIDSPVRDLAIFLRRFQHRNLDPDEIQHLIEVYESENQLSPKEKKLLAIYLSYPENVLRLAHKYYDKSRIMSESDAVVQLENKIQQMHALFDVVKRLWKAEPQTGQTGRTKPTKKSTKAAAAKALSKATKGAKTAKPTKVTKEAKVTKETKITNEMKPSSQGESEQDLDPEDMNRD</sequence>
<keyword evidence="3" id="KW-0167">Capsid protein</keyword>
<dbReference type="GO" id="GO:0042601">
    <property type="term" value="C:endospore-forming forespore"/>
    <property type="evidence" value="ECO:0007669"/>
    <property type="project" value="TreeGrafter"/>
</dbReference>
<dbReference type="PANTHER" id="PTHR39179">
    <property type="entry name" value="SPORE COAT PROTEIN I"/>
    <property type="match status" value="1"/>
</dbReference>
<evidence type="ECO:0000259" key="2">
    <source>
        <dbReference type="Pfam" id="PF01636"/>
    </source>
</evidence>
<dbReference type="OrthoDB" id="2379727at2"/>
<proteinExistence type="predicted"/>
<feature type="compositionally biased region" description="Acidic residues" evidence="1">
    <location>
        <begin position="399"/>
        <end position="411"/>
    </location>
</feature>
<evidence type="ECO:0000256" key="1">
    <source>
        <dbReference type="SAM" id="MobiDB-lite"/>
    </source>
</evidence>
<dbReference type="AlphaFoldDB" id="A0A4R2RMX5"/>
<name>A0A4R2RMX5_9BACL</name>
<evidence type="ECO:0000313" key="3">
    <source>
        <dbReference type="EMBL" id="TCP63647.1"/>
    </source>
</evidence>